<keyword evidence="2" id="KW-1185">Reference proteome</keyword>
<gene>
    <name evidence="1" type="ORF">BJ989_000795</name>
</gene>
<reference evidence="1 2" key="1">
    <citation type="submission" date="2020-07" db="EMBL/GenBank/DDBJ databases">
        <title>Sequencing the genomes of 1000 actinobacteria strains.</title>
        <authorList>
            <person name="Klenk H.-P."/>
        </authorList>
    </citation>
    <scope>NUCLEOTIDE SEQUENCE [LARGE SCALE GENOMIC DNA]</scope>
    <source>
        <strain evidence="1 2">DSM 24552</strain>
    </source>
</reference>
<dbReference type="AlphaFoldDB" id="A0A7Y9ULM3"/>
<sequence>MDPDDLADPEVRDVDWAALFTRLPEGWSEVEHDGVRWGASRTVQVGGRSQKVWAEELGGGRHVSANLYAVGSGATARVEVRPCEMPAAVVRDFLAGLEVVLPRAAARGSGPDRPRPLG</sequence>
<name>A0A7Y9ULM3_9ACTN</name>
<dbReference type="EMBL" id="JACCAC010000001">
    <property type="protein sequence ID" value="NYG54491.1"/>
    <property type="molecule type" value="Genomic_DNA"/>
</dbReference>
<comment type="caution">
    <text evidence="1">The sequence shown here is derived from an EMBL/GenBank/DDBJ whole genome shotgun (WGS) entry which is preliminary data.</text>
</comment>
<proteinExistence type="predicted"/>
<evidence type="ECO:0000313" key="1">
    <source>
        <dbReference type="EMBL" id="NYG54491.1"/>
    </source>
</evidence>
<organism evidence="1 2">
    <name type="scientific">Nocardioides perillae</name>
    <dbReference type="NCBI Taxonomy" id="1119534"/>
    <lineage>
        <taxon>Bacteria</taxon>
        <taxon>Bacillati</taxon>
        <taxon>Actinomycetota</taxon>
        <taxon>Actinomycetes</taxon>
        <taxon>Propionibacteriales</taxon>
        <taxon>Nocardioidaceae</taxon>
        <taxon>Nocardioides</taxon>
    </lineage>
</organism>
<protein>
    <submittedName>
        <fullName evidence="1">Uncharacterized protein</fullName>
    </submittedName>
</protein>
<dbReference type="RefSeq" id="WP_179517103.1">
    <property type="nucleotide sequence ID" value="NZ_JACCAC010000001.1"/>
</dbReference>
<dbReference type="Proteomes" id="UP000544110">
    <property type="component" value="Unassembled WGS sequence"/>
</dbReference>
<evidence type="ECO:0000313" key="2">
    <source>
        <dbReference type="Proteomes" id="UP000544110"/>
    </source>
</evidence>
<accession>A0A7Y9ULM3</accession>